<accession>A0AAV9I7U2</accession>
<dbReference type="EMBL" id="JANCYU010000003">
    <property type="protein sequence ID" value="KAK4522380.1"/>
    <property type="molecule type" value="Genomic_DNA"/>
</dbReference>
<keyword evidence="2" id="KW-1185">Reference proteome</keyword>
<evidence type="ECO:0000313" key="1">
    <source>
        <dbReference type="EMBL" id="KAK4522380.1"/>
    </source>
</evidence>
<sequence length="576" mass="66908">MSGSGISRVFLREDLIWIWNALVDDENRHKLNILTAASGFGKSIHLYLIAIFARHFGIPVQYVGNAGALLLDGCDHEFIASQYAAMLLFMNSSILDNLAPFHSGRPCYDFLKGNPTKFVVYYALIKGDHEHDALWQKLVSDPNTWLPFFELYARPVWYSTMYCKFVSATSQLLKFKLPNGYRNSKRYIEPLIKEEFKVWQTLDDYPGTFRDYDTTVLDYTGRVPGTIAELIELTRNFPNLSFEEVASRFYETFFADMQIGHSEYVKSLTDEVDKKAFYNMLYKLFLDNETPMIRFSDIAYRDRGLLIAMNDGSLHFNNSIARDILFESFSNYYFSKDRLVELYNKFKEDRMKGFSGSEYFEQLFLDLCYQFRPDIEAYSRSSHRKIHLNSNVQWLRFDGKRLMPPRSNIEFSCWIKFGANYPQLDYAYVDMTDGSWMLYLIQVFVSSFPVHNRDSAQLELLFEKTGGTVPLASLLNSFFDGPFEVSPVYDAGKKIVNFEVTDSQGISFRDRISILYVTPLTKEDAKVDSAPGFVEFLTFDNFIDDMKSFIDLGREVESMRVSRNQLPVKRTIFDET</sequence>
<name>A0AAV9I7U2_9RHOD</name>
<comment type="caution">
    <text evidence="1">The sequence shown here is derived from an EMBL/GenBank/DDBJ whole genome shotgun (WGS) entry which is preliminary data.</text>
</comment>
<dbReference type="AlphaFoldDB" id="A0AAV9I7U2"/>
<reference evidence="1 2" key="1">
    <citation type="submission" date="2022-07" db="EMBL/GenBank/DDBJ databases">
        <title>Genome-wide signatures of adaptation to extreme environments.</title>
        <authorList>
            <person name="Cho C.H."/>
            <person name="Yoon H.S."/>
        </authorList>
    </citation>
    <scope>NUCLEOTIDE SEQUENCE [LARGE SCALE GENOMIC DNA]</scope>
    <source>
        <strain evidence="1 2">108.79 E11</strain>
    </source>
</reference>
<evidence type="ECO:0000313" key="2">
    <source>
        <dbReference type="Proteomes" id="UP001300502"/>
    </source>
</evidence>
<dbReference type="Proteomes" id="UP001300502">
    <property type="component" value="Unassembled WGS sequence"/>
</dbReference>
<organism evidence="1 2">
    <name type="scientific">Galdieria yellowstonensis</name>
    <dbReference type="NCBI Taxonomy" id="3028027"/>
    <lineage>
        <taxon>Eukaryota</taxon>
        <taxon>Rhodophyta</taxon>
        <taxon>Bangiophyceae</taxon>
        <taxon>Galdieriales</taxon>
        <taxon>Galdieriaceae</taxon>
        <taxon>Galdieria</taxon>
    </lineage>
</organism>
<proteinExistence type="predicted"/>
<protein>
    <submittedName>
        <fullName evidence="1">Uncharacterized protein</fullName>
    </submittedName>
</protein>
<gene>
    <name evidence="1" type="ORF">GAYE_HPESCF16G0261</name>
</gene>